<proteinExistence type="predicted"/>
<gene>
    <name evidence="1" type="ORF">GPUH_LOCUS26728</name>
</gene>
<evidence type="ECO:0000313" key="1">
    <source>
        <dbReference type="EMBL" id="VDN49391.1"/>
    </source>
</evidence>
<evidence type="ECO:0000313" key="2">
    <source>
        <dbReference type="Proteomes" id="UP000271098"/>
    </source>
</evidence>
<sequence>MRHVYDVRLHGKDLAKLMELFKFLGDKWTAFMGFARTTLKLHTLLVHCPRELLQYGTPADFTAFHFESFNRKLKVRQQCSRGVVGLFVLLHELLQRNIDASQRSAQSRAFLEHLGVCDSQYSSKYVVLRNGGRLLNMDGNENGIEAQGLQNKTTYQRYEYHGRTYASR</sequence>
<reference evidence="1 2" key="2">
    <citation type="submission" date="2018-11" db="EMBL/GenBank/DDBJ databases">
        <authorList>
            <consortium name="Pathogen Informatics"/>
        </authorList>
    </citation>
    <scope>NUCLEOTIDE SEQUENCE [LARGE SCALE GENOMIC DNA]</scope>
</reference>
<name>A0A183F0I7_9BILA</name>
<protein>
    <submittedName>
        <fullName evidence="3">Elongator complex protein 6</fullName>
    </submittedName>
</protein>
<reference evidence="3" key="1">
    <citation type="submission" date="2016-06" db="UniProtKB">
        <authorList>
            <consortium name="WormBaseParasite"/>
        </authorList>
    </citation>
    <scope>IDENTIFICATION</scope>
</reference>
<dbReference type="EMBL" id="UYRT01113415">
    <property type="protein sequence ID" value="VDN49391.1"/>
    <property type="molecule type" value="Genomic_DNA"/>
</dbReference>
<accession>A0A183F0I7</accession>
<organism evidence="3">
    <name type="scientific">Gongylonema pulchrum</name>
    <dbReference type="NCBI Taxonomy" id="637853"/>
    <lineage>
        <taxon>Eukaryota</taxon>
        <taxon>Metazoa</taxon>
        <taxon>Ecdysozoa</taxon>
        <taxon>Nematoda</taxon>
        <taxon>Chromadorea</taxon>
        <taxon>Rhabditida</taxon>
        <taxon>Spirurina</taxon>
        <taxon>Spiruromorpha</taxon>
        <taxon>Spiruroidea</taxon>
        <taxon>Gongylonematidae</taxon>
        <taxon>Gongylonema</taxon>
    </lineage>
</organism>
<keyword evidence="2" id="KW-1185">Reference proteome</keyword>
<dbReference type="WBParaSite" id="GPUH_0002675801-mRNA-1">
    <property type="protein sequence ID" value="GPUH_0002675801-mRNA-1"/>
    <property type="gene ID" value="GPUH_0002675801"/>
</dbReference>
<evidence type="ECO:0000313" key="3">
    <source>
        <dbReference type="WBParaSite" id="GPUH_0002675801-mRNA-1"/>
    </source>
</evidence>
<dbReference type="AlphaFoldDB" id="A0A183F0I7"/>
<dbReference type="Proteomes" id="UP000271098">
    <property type="component" value="Unassembled WGS sequence"/>
</dbReference>